<dbReference type="InterPro" id="IPR002104">
    <property type="entry name" value="Integrase_catalytic"/>
</dbReference>
<feature type="domain" description="Tyr recombinase" evidence="6">
    <location>
        <begin position="203"/>
        <end position="396"/>
    </location>
</feature>
<keyword evidence="2" id="KW-0229">DNA integration</keyword>
<gene>
    <name evidence="8" type="ordered locus">Ppro_1859</name>
</gene>
<evidence type="ECO:0000256" key="4">
    <source>
        <dbReference type="ARBA" id="ARBA00023172"/>
    </source>
</evidence>
<dbReference type="eggNOG" id="COG0582">
    <property type="taxonomic scope" value="Bacteria"/>
</dbReference>
<evidence type="ECO:0000259" key="7">
    <source>
        <dbReference type="PROSITE" id="PS51900"/>
    </source>
</evidence>
<dbReference type="HOGENOM" id="CLU_027562_0_4_7"/>
<keyword evidence="4" id="KW-0233">DNA recombination</keyword>
<evidence type="ECO:0000256" key="2">
    <source>
        <dbReference type="ARBA" id="ARBA00022908"/>
    </source>
</evidence>
<dbReference type="Pfam" id="PF00589">
    <property type="entry name" value="Phage_integrase"/>
    <property type="match status" value="1"/>
</dbReference>
<dbReference type="OrthoDB" id="9775880at2"/>
<dbReference type="Pfam" id="PF22022">
    <property type="entry name" value="Phage_int_M"/>
    <property type="match status" value="1"/>
</dbReference>
<dbReference type="InterPro" id="IPR050808">
    <property type="entry name" value="Phage_Integrase"/>
</dbReference>
<dbReference type="Gene3D" id="1.10.150.130">
    <property type="match status" value="1"/>
</dbReference>
<comment type="similarity">
    <text evidence="1">Belongs to the 'phage' integrase family.</text>
</comment>
<dbReference type="InterPro" id="IPR013762">
    <property type="entry name" value="Integrase-like_cat_sf"/>
</dbReference>
<protein>
    <submittedName>
        <fullName evidence="8">Phage integrase family protein</fullName>
    </submittedName>
</protein>
<dbReference type="CDD" id="cd00801">
    <property type="entry name" value="INT_P4_C"/>
    <property type="match status" value="1"/>
</dbReference>
<dbReference type="EMBL" id="CP000482">
    <property type="protein sequence ID" value="ABK99470.1"/>
    <property type="molecule type" value="Genomic_DNA"/>
</dbReference>
<dbReference type="InterPro" id="IPR053876">
    <property type="entry name" value="Phage_int_M"/>
</dbReference>
<dbReference type="Gene3D" id="1.10.443.10">
    <property type="entry name" value="Intergrase catalytic core"/>
    <property type="match status" value="1"/>
</dbReference>
<dbReference type="PANTHER" id="PTHR30629">
    <property type="entry name" value="PROPHAGE INTEGRASE"/>
    <property type="match status" value="1"/>
</dbReference>
<sequence length="427" mass="49556">MATGTRFTDKFIMSLKPADKEYWKREGQGFSIRVYPSGEKAWYFIYTFDGRKKYMRLKDGGYPDVSLADAREAFDIAKVKLKNGIDPLAELEQARLDRKHTPFVKEFVDEFIRIYCKENNRGWKEIERALKSEIVPRWGKRKLTDIKRRDLVLVLDEIKERGAPVMANRILAYTRKMFSWALERAALEVNPFLMMSRPNDETSRERVLSEKEIKTFWHNLDECKMSDSIKRALKLILVTGQRPGEIIGMHRNEIDGEWWEIPAARSKNKQAHRVFLTITAKQLIGDASGFIFESPANPAKPDETPPKPAKPYEVRTMTHDIKQNLPHTPHSKVIDRLKVPHFTPHDLRRTAATRWAEMEITGDMIDRLQNHITRQKQGVGHVYNRYSYAREKQQALEAWEQKLNSIITSIGSDSVVLIDKDSDTNAA</sequence>
<dbReference type="InterPro" id="IPR044068">
    <property type="entry name" value="CB"/>
</dbReference>
<dbReference type="Pfam" id="PF13356">
    <property type="entry name" value="Arm-DNA-bind_3"/>
    <property type="match status" value="1"/>
</dbReference>
<feature type="domain" description="Core-binding (CB)" evidence="7">
    <location>
        <begin position="102"/>
        <end position="182"/>
    </location>
</feature>
<dbReference type="PANTHER" id="PTHR30629:SF2">
    <property type="entry name" value="PROPHAGE INTEGRASE INTS-RELATED"/>
    <property type="match status" value="1"/>
</dbReference>
<dbReference type="RefSeq" id="WP_011735746.1">
    <property type="nucleotide sequence ID" value="NC_008609.1"/>
</dbReference>
<dbReference type="Gene3D" id="3.30.160.390">
    <property type="entry name" value="Integrase, DNA-binding domain"/>
    <property type="match status" value="1"/>
</dbReference>
<dbReference type="AlphaFoldDB" id="A1AQ50"/>
<dbReference type="InterPro" id="IPR038488">
    <property type="entry name" value="Integrase_DNA-bd_sf"/>
</dbReference>
<reference evidence="8 9" key="1">
    <citation type="submission" date="2006-10" db="EMBL/GenBank/DDBJ databases">
        <title>Complete sequence of chromosome of Pelobacter propionicus DSM 2379.</title>
        <authorList>
            <consortium name="US DOE Joint Genome Institute"/>
            <person name="Copeland A."/>
            <person name="Lucas S."/>
            <person name="Lapidus A."/>
            <person name="Barry K."/>
            <person name="Detter J.C."/>
            <person name="Glavina del Rio T."/>
            <person name="Hammon N."/>
            <person name="Israni S."/>
            <person name="Dalin E."/>
            <person name="Tice H."/>
            <person name="Pitluck S."/>
            <person name="Saunders E."/>
            <person name="Brettin T."/>
            <person name="Bruce D."/>
            <person name="Han C."/>
            <person name="Tapia R."/>
            <person name="Schmutz J."/>
            <person name="Larimer F."/>
            <person name="Land M."/>
            <person name="Hauser L."/>
            <person name="Kyrpides N."/>
            <person name="Kim E."/>
            <person name="Lovley D."/>
            <person name="Richardson P."/>
        </authorList>
    </citation>
    <scope>NUCLEOTIDE SEQUENCE [LARGE SCALE GENOMIC DNA]</scope>
    <source>
        <strain evidence="9">DSM 2379 / NBRC 103807 / OttBd1</strain>
    </source>
</reference>
<keyword evidence="3 5" id="KW-0238">DNA-binding</keyword>
<organism evidence="8 9">
    <name type="scientific">Pelobacter propionicus (strain DSM 2379 / NBRC 103807 / OttBd1)</name>
    <dbReference type="NCBI Taxonomy" id="338966"/>
    <lineage>
        <taxon>Bacteria</taxon>
        <taxon>Pseudomonadati</taxon>
        <taxon>Thermodesulfobacteriota</taxon>
        <taxon>Desulfuromonadia</taxon>
        <taxon>Desulfuromonadales</taxon>
        <taxon>Desulfuromonadaceae</taxon>
        <taxon>Pelobacter</taxon>
    </lineage>
</organism>
<dbReference type="Proteomes" id="UP000006732">
    <property type="component" value="Chromosome"/>
</dbReference>
<evidence type="ECO:0000313" key="9">
    <source>
        <dbReference type="Proteomes" id="UP000006732"/>
    </source>
</evidence>
<dbReference type="PROSITE" id="PS51898">
    <property type="entry name" value="TYR_RECOMBINASE"/>
    <property type="match status" value="1"/>
</dbReference>
<name>A1AQ50_PELPD</name>
<dbReference type="InterPro" id="IPR010998">
    <property type="entry name" value="Integrase_recombinase_N"/>
</dbReference>
<dbReference type="GO" id="GO:0006310">
    <property type="term" value="P:DNA recombination"/>
    <property type="evidence" value="ECO:0007669"/>
    <property type="project" value="UniProtKB-KW"/>
</dbReference>
<evidence type="ECO:0000256" key="5">
    <source>
        <dbReference type="PROSITE-ProRule" id="PRU01248"/>
    </source>
</evidence>
<dbReference type="GO" id="GO:0015074">
    <property type="term" value="P:DNA integration"/>
    <property type="evidence" value="ECO:0007669"/>
    <property type="project" value="UniProtKB-KW"/>
</dbReference>
<dbReference type="GO" id="GO:0003677">
    <property type="term" value="F:DNA binding"/>
    <property type="evidence" value="ECO:0007669"/>
    <property type="project" value="UniProtKB-UniRule"/>
</dbReference>
<proteinExistence type="inferred from homology"/>
<evidence type="ECO:0000259" key="6">
    <source>
        <dbReference type="PROSITE" id="PS51898"/>
    </source>
</evidence>
<dbReference type="PROSITE" id="PS51900">
    <property type="entry name" value="CB"/>
    <property type="match status" value="1"/>
</dbReference>
<accession>A1AQ50</accession>
<dbReference type="InterPro" id="IPR025166">
    <property type="entry name" value="Integrase_DNA_bind_dom"/>
</dbReference>
<dbReference type="STRING" id="338966.Ppro_1859"/>
<dbReference type="SUPFAM" id="SSF56349">
    <property type="entry name" value="DNA breaking-rejoining enzymes"/>
    <property type="match status" value="1"/>
</dbReference>
<evidence type="ECO:0000256" key="3">
    <source>
        <dbReference type="ARBA" id="ARBA00023125"/>
    </source>
</evidence>
<dbReference type="KEGG" id="ppd:Ppro_1859"/>
<evidence type="ECO:0000256" key="1">
    <source>
        <dbReference type="ARBA" id="ARBA00008857"/>
    </source>
</evidence>
<keyword evidence="9" id="KW-1185">Reference proteome</keyword>
<dbReference type="InterPro" id="IPR011010">
    <property type="entry name" value="DNA_brk_join_enz"/>
</dbReference>
<evidence type="ECO:0000313" key="8">
    <source>
        <dbReference type="EMBL" id="ABK99470.1"/>
    </source>
</evidence>